<dbReference type="InterPro" id="IPR050638">
    <property type="entry name" value="AA-Vitamin_Transporters"/>
</dbReference>
<feature type="transmembrane region" description="Helical" evidence="6">
    <location>
        <begin position="69"/>
        <end position="90"/>
    </location>
</feature>
<comment type="caution">
    <text evidence="8">The sequence shown here is derived from an EMBL/GenBank/DDBJ whole genome shotgun (WGS) entry which is preliminary data.</text>
</comment>
<feature type="domain" description="EamA" evidence="7">
    <location>
        <begin position="9"/>
        <end position="140"/>
    </location>
</feature>
<feature type="transmembrane region" description="Helical" evidence="6">
    <location>
        <begin position="155"/>
        <end position="171"/>
    </location>
</feature>
<feature type="transmembrane region" description="Helical" evidence="6">
    <location>
        <begin position="34"/>
        <end position="55"/>
    </location>
</feature>
<dbReference type="Pfam" id="PF00892">
    <property type="entry name" value="EamA"/>
    <property type="match status" value="2"/>
</dbReference>
<name>A0ABW9YBR5_9GAMM</name>
<dbReference type="RefSeq" id="WP_160648326.1">
    <property type="nucleotide sequence ID" value="NZ_RSEJ01000001.1"/>
</dbReference>
<accession>A0ABW9YBR5</accession>
<comment type="subcellular location">
    <subcellularLocation>
        <location evidence="1">Membrane</location>
        <topology evidence="1">Multi-pass membrane protein</topology>
    </subcellularLocation>
</comment>
<dbReference type="EMBL" id="RSEJ01000001">
    <property type="protein sequence ID" value="NBI51219.1"/>
    <property type="molecule type" value="Genomic_DNA"/>
</dbReference>
<dbReference type="InterPro" id="IPR037185">
    <property type="entry name" value="EmrE-like"/>
</dbReference>
<feature type="transmembrane region" description="Helical" evidence="6">
    <location>
        <begin position="271"/>
        <end position="291"/>
    </location>
</feature>
<feature type="transmembrane region" description="Helical" evidence="6">
    <location>
        <begin position="247"/>
        <end position="265"/>
    </location>
</feature>
<keyword evidence="3 6" id="KW-0812">Transmembrane</keyword>
<evidence type="ECO:0000256" key="1">
    <source>
        <dbReference type="ARBA" id="ARBA00004141"/>
    </source>
</evidence>
<keyword evidence="5 6" id="KW-0472">Membrane</keyword>
<keyword evidence="4 6" id="KW-1133">Transmembrane helix</keyword>
<dbReference type="Proteomes" id="UP000738517">
    <property type="component" value="Unassembled WGS sequence"/>
</dbReference>
<feature type="transmembrane region" description="Helical" evidence="6">
    <location>
        <begin position="96"/>
        <end position="118"/>
    </location>
</feature>
<evidence type="ECO:0000256" key="6">
    <source>
        <dbReference type="SAM" id="Phobius"/>
    </source>
</evidence>
<evidence type="ECO:0000256" key="5">
    <source>
        <dbReference type="ARBA" id="ARBA00023136"/>
    </source>
</evidence>
<evidence type="ECO:0000256" key="2">
    <source>
        <dbReference type="ARBA" id="ARBA00007362"/>
    </source>
</evidence>
<dbReference type="PANTHER" id="PTHR32322:SF2">
    <property type="entry name" value="EAMA DOMAIN-CONTAINING PROTEIN"/>
    <property type="match status" value="1"/>
</dbReference>
<proteinExistence type="inferred from homology"/>
<dbReference type="SUPFAM" id="SSF103481">
    <property type="entry name" value="Multidrug resistance efflux transporter EmrE"/>
    <property type="match status" value="2"/>
</dbReference>
<evidence type="ECO:0000313" key="8">
    <source>
        <dbReference type="EMBL" id="NBI51219.1"/>
    </source>
</evidence>
<feature type="transmembrane region" description="Helical" evidence="6">
    <location>
        <begin position="217"/>
        <end position="235"/>
    </location>
</feature>
<feature type="transmembrane region" description="Helical" evidence="6">
    <location>
        <begin position="125"/>
        <end position="143"/>
    </location>
</feature>
<organism evidence="8 9">
    <name type="scientific">Photobacterium alginatilyticum</name>
    <dbReference type="NCBI Taxonomy" id="1775171"/>
    <lineage>
        <taxon>Bacteria</taxon>
        <taxon>Pseudomonadati</taxon>
        <taxon>Pseudomonadota</taxon>
        <taxon>Gammaproteobacteria</taxon>
        <taxon>Vibrionales</taxon>
        <taxon>Vibrionaceae</taxon>
        <taxon>Photobacterium</taxon>
    </lineage>
</organism>
<evidence type="ECO:0000256" key="4">
    <source>
        <dbReference type="ARBA" id="ARBA00022989"/>
    </source>
</evidence>
<evidence type="ECO:0000256" key="3">
    <source>
        <dbReference type="ARBA" id="ARBA00022692"/>
    </source>
</evidence>
<evidence type="ECO:0000313" key="9">
    <source>
        <dbReference type="Proteomes" id="UP000738517"/>
    </source>
</evidence>
<sequence>MMHTSKVWLGVLLAIFFWGSNFNAIQGLSPSMTPIVAATVRFGVACVCLLLLRLLRHSPESILSRRDKIYLLVLAFIGVLVQNCAIFISLDHTSAVNASIIIANMPLAGLLLSALILNTQITRDHLIGTAVSLAGVLLVLTRGNWQQLALQSGDVLALLALFSGCLYTVLAKKWVSHIPLSQFLRWTLGAGFIQMALIASWLEQPFVAIKSMTQSDMAIILYMGICGTLVAYYFWMQGTQVIGPRKVTSMFNLIPVFTLVISMALGTMPHFTQLVGIVLVTSGVVIANSNVRIKSFVQTKLNTSRAVSREL</sequence>
<dbReference type="PANTHER" id="PTHR32322">
    <property type="entry name" value="INNER MEMBRANE TRANSPORTER"/>
    <property type="match status" value="1"/>
</dbReference>
<protein>
    <submittedName>
        <fullName evidence="8">DMT family transporter</fullName>
    </submittedName>
</protein>
<gene>
    <name evidence="8" type="ORF">EIZ48_01350</name>
</gene>
<keyword evidence="9" id="KW-1185">Reference proteome</keyword>
<dbReference type="InterPro" id="IPR000620">
    <property type="entry name" value="EamA_dom"/>
</dbReference>
<comment type="similarity">
    <text evidence="2">Belongs to the EamA transporter family.</text>
</comment>
<reference evidence="8 9" key="1">
    <citation type="journal article" date="2017" name="Int. J. Syst. Evol. Microbiol.">
        <title>Photobacterium alginatilyticum sp. nov., a marine bacterium isolated from bottom seawater.</title>
        <authorList>
            <person name="Wang X."/>
            <person name="Wang Y."/>
            <person name="Yang X."/>
            <person name="Sun H."/>
            <person name="Li B."/>
            <person name="Zhang X.H."/>
        </authorList>
    </citation>
    <scope>NUCLEOTIDE SEQUENCE [LARGE SCALE GENOMIC DNA]</scope>
    <source>
        <strain evidence="8 9">P03D4</strain>
    </source>
</reference>
<feature type="transmembrane region" description="Helical" evidence="6">
    <location>
        <begin position="183"/>
        <end position="202"/>
    </location>
</feature>
<feature type="domain" description="EamA" evidence="7">
    <location>
        <begin position="152"/>
        <end position="288"/>
    </location>
</feature>
<evidence type="ECO:0000259" key="7">
    <source>
        <dbReference type="Pfam" id="PF00892"/>
    </source>
</evidence>